<evidence type="ECO:0000256" key="2">
    <source>
        <dbReference type="ARBA" id="ARBA00023186"/>
    </source>
</evidence>
<dbReference type="EMBL" id="VVIM01001249">
    <property type="protein sequence ID" value="KAB0790469.1"/>
    <property type="molecule type" value="Genomic_DNA"/>
</dbReference>
<dbReference type="Pfam" id="PF09754">
    <property type="entry name" value="PAC2"/>
    <property type="match status" value="1"/>
</dbReference>
<evidence type="ECO:0000256" key="1">
    <source>
        <dbReference type="ARBA" id="ARBA00019186"/>
    </source>
</evidence>
<dbReference type="GO" id="GO:0005829">
    <property type="term" value="C:cytosol"/>
    <property type="evidence" value="ECO:0007669"/>
    <property type="project" value="TreeGrafter"/>
</dbReference>
<dbReference type="Gene3D" id="3.40.50.10900">
    <property type="entry name" value="PAC-like subunit"/>
    <property type="match status" value="1"/>
</dbReference>
<reference evidence="6 7" key="2">
    <citation type="journal article" date="2018" name="Elife">
        <title>Firefly genomes illuminate parallel origins of bioluminescence in beetles.</title>
        <authorList>
            <person name="Fallon T.R."/>
            <person name="Lower S.E."/>
            <person name="Chang C.H."/>
            <person name="Bessho-Uehara M."/>
            <person name="Martin G.J."/>
            <person name="Bewick A.J."/>
            <person name="Behringer M."/>
            <person name="Debat H.J."/>
            <person name="Wong I."/>
            <person name="Day J.C."/>
            <person name="Suvorov A."/>
            <person name="Silva C.J."/>
            <person name="Stanger-Hall K.F."/>
            <person name="Hall D.W."/>
            <person name="Schmitz R.J."/>
            <person name="Nelson D.R."/>
            <person name="Lewis S.M."/>
            <person name="Shigenobu S."/>
            <person name="Bybee S.M."/>
            <person name="Larracuente A.M."/>
            <person name="Oba Y."/>
            <person name="Weng J.K."/>
        </authorList>
    </citation>
    <scope>NUCLEOTIDE SEQUENCE [LARGE SCALE GENOMIC DNA]</scope>
    <source>
        <strain evidence="6">1611_PpyrPB1</strain>
        <tissue evidence="6">Whole body</tissue>
    </source>
</reference>
<evidence type="ECO:0000256" key="3">
    <source>
        <dbReference type="ARBA" id="ARBA00025745"/>
    </source>
</evidence>
<dbReference type="InterPro" id="IPR019151">
    <property type="entry name" value="Proteasome_assmbl_chaperone_2"/>
</dbReference>
<dbReference type="EMBL" id="GEZM01003579">
    <property type="protein sequence ID" value="JAV96712.1"/>
    <property type="molecule type" value="Transcribed_RNA"/>
</dbReference>
<dbReference type="GO" id="GO:0005634">
    <property type="term" value="C:nucleus"/>
    <property type="evidence" value="ECO:0007669"/>
    <property type="project" value="TreeGrafter"/>
</dbReference>
<dbReference type="AlphaFoldDB" id="A0A1Y1NFM6"/>
<dbReference type="InParanoid" id="A0A1Y1NFM6"/>
<reference evidence="6" key="3">
    <citation type="submission" date="2019-08" db="EMBL/GenBank/DDBJ databases">
        <authorList>
            <consortium name="Photinus pyralis genome working group"/>
            <person name="Fallon T.R."/>
            <person name="Sander Lower S.E."/>
            <person name="Weng J.-K."/>
        </authorList>
    </citation>
    <scope>NUCLEOTIDE SEQUENCE</scope>
    <source>
        <strain evidence="6">1611_PpyrPB1</strain>
        <tissue evidence="6">Whole body</tissue>
    </source>
</reference>
<sequence>METNIINFIEKIDVTNFALVIPSVAVGNVGQLTIDMLITSYHFKKYATVWHPAIIPTAGGDPFFEDPVAVSTACELFVHEDLQLVVMQIRSGLESNLALSFIQNLKTALTPFHFKQVIILSSAFAYELHNVTSSHFRYVSDDNVTRFQDLNVPRLEKDADGEYTIYGGGYATSLYNSLRDSYSCTILFKYTSEGDNRPDAFEMLKILCNYLQFSPTTTTIVYPNSWKYAFGNPPPLGIY</sequence>
<dbReference type="PIRSF" id="PIRSF010044">
    <property type="entry name" value="UCP010044"/>
    <property type="match status" value="1"/>
</dbReference>
<dbReference type="InterPro" id="IPR038389">
    <property type="entry name" value="PSMG2_sf"/>
</dbReference>
<comment type="similarity">
    <text evidence="3 4">Belongs to the PSMG2 family.</text>
</comment>
<keyword evidence="2 4" id="KW-0143">Chaperone</keyword>
<evidence type="ECO:0000256" key="4">
    <source>
        <dbReference type="PIRNR" id="PIRNR010044"/>
    </source>
</evidence>
<dbReference type="Proteomes" id="UP000327044">
    <property type="component" value="Unassembled WGS sequence"/>
</dbReference>
<comment type="subunit">
    <text evidence="4">Forms a heterodimer with PSMG1.</text>
</comment>
<dbReference type="InterPro" id="IPR016562">
    <property type="entry name" value="Proteasome_assmbl_chp_2_euk"/>
</dbReference>
<keyword evidence="7" id="KW-1185">Reference proteome</keyword>
<protein>
    <recommendedName>
        <fullName evidence="1 4">Proteasome assembly chaperone 2</fullName>
    </recommendedName>
</protein>
<proteinExistence type="inferred from homology"/>
<dbReference type="PANTHER" id="PTHR12970">
    <property type="entry name" value="PROTEASOME ASSEMBLY CHAPERONE 2"/>
    <property type="match status" value="1"/>
</dbReference>
<organism evidence="5">
    <name type="scientific">Photinus pyralis</name>
    <name type="common">Common eastern firefly</name>
    <name type="synonym">Lampyris pyralis</name>
    <dbReference type="NCBI Taxonomy" id="7054"/>
    <lineage>
        <taxon>Eukaryota</taxon>
        <taxon>Metazoa</taxon>
        <taxon>Ecdysozoa</taxon>
        <taxon>Arthropoda</taxon>
        <taxon>Hexapoda</taxon>
        <taxon>Insecta</taxon>
        <taxon>Pterygota</taxon>
        <taxon>Neoptera</taxon>
        <taxon>Endopterygota</taxon>
        <taxon>Coleoptera</taxon>
        <taxon>Polyphaga</taxon>
        <taxon>Elateriformia</taxon>
        <taxon>Elateroidea</taxon>
        <taxon>Lampyridae</taxon>
        <taxon>Lampyrinae</taxon>
        <taxon>Photinus</taxon>
    </lineage>
</organism>
<evidence type="ECO:0000313" key="7">
    <source>
        <dbReference type="Proteomes" id="UP000327044"/>
    </source>
</evidence>
<dbReference type="FunCoup" id="A0A1Y1NFM6">
    <property type="interactions" value="1613"/>
</dbReference>
<evidence type="ECO:0000313" key="6">
    <source>
        <dbReference type="EMBL" id="KAB0790469.1"/>
    </source>
</evidence>
<name>A0A1Y1NFM6_PHOPY</name>
<reference evidence="5" key="1">
    <citation type="journal article" date="2016" name="Sci. Rep.">
        <title>Molecular characterization of firefly nuptial gifts: a multi-omics approach sheds light on postcopulatory sexual selection.</title>
        <authorList>
            <person name="Al-Wathiqui N."/>
            <person name="Fallon T.R."/>
            <person name="South A."/>
            <person name="Weng J.K."/>
            <person name="Lewis S.M."/>
        </authorList>
    </citation>
    <scope>NUCLEOTIDE SEQUENCE</scope>
</reference>
<dbReference type="PANTHER" id="PTHR12970:SF1">
    <property type="entry name" value="PROTEASOME ASSEMBLY CHAPERONE 2"/>
    <property type="match status" value="1"/>
</dbReference>
<accession>A0A1Y1NFM6</accession>
<comment type="function">
    <text evidence="4">Chaperone protein which promotes assembly of the 20S proteasome as part of a heterodimer with PSMG1.</text>
</comment>
<gene>
    <name evidence="6" type="ORF">PPYR_15158</name>
</gene>
<evidence type="ECO:0000313" key="5">
    <source>
        <dbReference type="EMBL" id="JAV96712.1"/>
    </source>
</evidence>
<dbReference type="GO" id="GO:0043248">
    <property type="term" value="P:proteasome assembly"/>
    <property type="evidence" value="ECO:0007669"/>
    <property type="project" value="TreeGrafter"/>
</dbReference>